<sequence>QTSKSRLHCAFMNNFLAFETERQSISPDETGRGLALL</sequence>
<evidence type="ECO:0000313" key="1">
    <source>
        <dbReference type="EMBL" id="KFM02978.1"/>
    </source>
</evidence>
<reference evidence="1 2" key="1">
    <citation type="submission" date="2014-04" db="EMBL/GenBank/DDBJ databases">
        <title>Genome evolution of avian class.</title>
        <authorList>
            <person name="Zhang G."/>
            <person name="Li C."/>
        </authorList>
    </citation>
    <scope>NUCLEOTIDE SEQUENCE [LARGE SCALE GENOMIC DNA]</scope>
    <source>
        <strain evidence="1">BGI_AS27</strain>
    </source>
</reference>
<accession>A0A087QP24</accession>
<keyword evidence="2" id="KW-1185">Reference proteome</keyword>
<gene>
    <name evidence="1" type="ORF">AS27_15473</name>
</gene>
<name>A0A087QP24_APTFO</name>
<dbReference type="Proteomes" id="UP000053286">
    <property type="component" value="Unassembled WGS sequence"/>
</dbReference>
<dbReference type="AlphaFoldDB" id="A0A087QP24"/>
<proteinExistence type="predicted"/>
<organism evidence="1 2">
    <name type="scientific">Aptenodytes forsteri</name>
    <name type="common">Emperor penguin</name>
    <dbReference type="NCBI Taxonomy" id="9233"/>
    <lineage>
        <taxon>Eukaryota</taxon>
        <taxon>Metazoa</taxon>
        <taxon>Chordata</taxon>
        <taxon>Craniata</taxon>
        <taxon>Vertebrata</taxon>
        <taxon>Euteleostomi</taxon>
        <taxon>Archelosauria</taxon>
        <taxon>Archosauria</taxon>
        <taxon>Dinosauria</taxon>
        <taxon>Saurischia</taxon>
        <taxon>Theropoda</taxon>
        <taxon>Coelurosauria</taxon>
        <taxon>Aves</taxon>
        <taxon>Neognathae</taxon>
        <taxon>Neoaves</taxon>
        <taxon>Aequornithes</taxon>
        <taxon>Sphenisciformes</taxon>
        <taxon>Spheniscidae</taxon>
        <taxon>Aptenodytes</taxon>
    </lineage>
</organism>
<dbReference type="EMBL" id="KL225790">
    <property type="protein sequence ID" value="KFM02978.1"/>
    <property type="molecule type" value="Genomic_DNA"/>
</dbReference>
<protein>
    <submittedName>
        <fullName evidence="1">Uncharacterized protein</fullName>
    </submittedName>
</protein>
<evidence type="ECO:0000313" key="2">
    <source>
        <dbReference type="Proteomes" id="UP000053286"/>
    </source>
</evidence>
<feature type="non-terminal residue" evidence="1">
    <location>
        <position position="37"/>
    </location>
</feature>
<feature type="non-terminal residue" evidence="1">
    <location>
        <position position="1"/>
    </location>
</feature>